<dbReference type="AlphaFoldDB" id="A0A2P9AIS8"/>
<organism evidence="1 2">
    <name type="scientific">Mesorhizobium delmotii</name>
    <dbReference type="NCBI Taxonomy" id="1631247"/>
    <lineage>
        <taxon>Bacteria</taxon>
        <taxon>Pseudomonadati</taxon>
        <taxon>Pseudomonadota</taxon>
        <taxon>Alphaproteobacteria</taxon>
        <taxon>Hyphomicrobiales</taxon>
        <taxon>Phyllobacteriaceae</taxon>
        <taxon>Mesorhizobium</taxon>
    </lineage>
</organism>
<protein>
    <submittedName>
        <fullName evidence="1">Uncharacterized protein</fullName>
    </submittedName>
</protein>
<reference evidence="2" key="1">
    <citation type="submission" date="2016-12" db="EMBL/GenBank/DDBJ databases">
        <authorList>
            <person name="Brunel B."/>
        </authorList>
    </citation>
    <scope>NUCLEOTIDE SEQUENCE [LARGE SCALE GENOMIC DNA]</scope>
</reference>
<sequence>MMEGTSGMMMWGMSFVWLLAVLVLVLGVAALVKYLFFGGGK</sequence>
<dbReference type="RefSeq" id="WP_280178830.1">
    <property type="nucleotide sequence ID" value="NZ_FUIG01000024.1"/>
</dbReference>
<evidence type="ECO:0000313" key="1">
    <source>
        <dbReference type="EMBL" id="SJM31036.1"/>
    </source>
</evidence>
<accession>A0A2P9AIS8</accession>
<dbReference type="EMBL" id="FUIG01000024">
    <property type="protein sequence ID" value="SJM31036.1"/>
    <property type="molecule type" value="Genomic_DNA"/>
</dbReference>
<name>A0A2P9AIS8_9HYPH</name>
<gene>
    <name evidence="1" type="ORF">BQ8482_180265</name>
</gene>
<dbReference type="Proteomes" id="UP000245698">
    <property type="component" value="Unassembled WGS sequence"/>
</dbReference>
<proteinExistence type="predicted"/>
<evidence type="ECO:0000313" key="2">
    <source>
        <dbReference type="Proteomes" id="UP000245698"/>
    </source>
</evidence>
<keyword evidence="2" id="KW-1185">Reference proteome</keyword>